<dbReference type="EMBL" id="CAJJDN010000043">
    <property type="protein sequence ID" value="CAD8082137.1"/>
    <property type="molecule type" value="Genomic_DNA"/>
</dbReference>
<dbReference type="AlphaFoldDB" id="A0A8S1MM71"/>
<keyword evidence="3" id="KW-1185">Reference proteome</keyword>
<proteinExistence type="predicted"/>
<dbReference type="Proteomes" id="UP000692954">
    <property type="component" value="Unassembled WGS sequence"/>
</dbReference>
<organism evidence="2 3">
    <name type="scientific">Paramecium sonneborni</name>
    <dbReference type="NCBI Taxonomy" id="65129"/>
    <lineage>
        <taxon>Eukaryota</taxon>
        <taxon>Sar</taxon>
        <taxon>Alveolata</taxon>
        <taxon>Ciliophora</taxon>
        <taxon>Intramacronucleata</taxon>
        <taxon>Oligohymenophorea</taxon>
        <taxon>Peniculida</taxon>
        <taxon>Parameciidae</taxon>
        <taxon>Paramecium</taxon>
    </lineage>
</organism>
<evidence type="ECO:0000313" key="3">
    <source>
        <dbReference type="Proteomes" id="UP000692954"/>
    </source>
</evidence>
<comment type="caution">
    <text evidence="2">The sequence shown here is derived from an EMBL/GenBank/DDBJ whole genome shotgun (WGS) entry which is preliminary data.</text>
</comment>
<keyword evidence="1" id="KW-0812">Transmembrane</keyword>
<protein>
    <submittedName>
        <fullName evidence="2">Uncharacterized protein</fullName>
    </submittedName>
</protein>
<feature type="transmembrane region" description="Helical" evidence="1">
    <location>
        <begin position="32"/>
        <end position="50"/>
    </location>
</feature>
<reference evidence="2" key="1">
    <citation type="submission" date="2021-01" db="EMBL/GenBank/DDBJ databases">
        <authorList>
            <consortium name="Genoscope - CEA"/>
            <person name="William W."/>
        </authorList>
    </citation>
    <scope>NUCLEOTIDE SEQUENCE</scope>
</reference>
<dbReference type="OrthoDB" id="300646at2759"/>
<gene>
    <name evidence="2" type="ORF">PSON_ATCC_30995.1.T0430040</name>
</gene>
<keyword evidence="1" id="KW-1133">Transmembrane helix</keyword>
<sequence length="73" mass="8443">MACCSCSQSLIFTIVLITLLFAAVTIEAVRYAWLTISLMFGILLMIDYMFSNEKGFMYDPDYKTWRQKTHTDA</sequence>
<accession>A0A8S1MM71</accession>
<keyword evidence="1" id="KW-0472">Membrane</keyword>
<name>A0A8S1MM71_9CILI</name>
<evidence type="ECO:0000313" key="2">
    <source>
        <dbReference type="EMBL" id="CAD8082137.1"/>
    </source>
</evidence>
<evidence type="ECO:0000256" key="1">
    <source>
        <dbReference type="SAM" id="Phobius"/>
    </source>
</evidence>